<keyword evidence="4" id="KW-1185">Reference proteome</keyword>
<dbReference type="CDD" id="cd00519">
    <property type="entry name" value="Lipase_3"/>
    <property type="match status" value="1"/>
</dbReference>
<keyword evidence="1" id="KW-0812">Transmembrane</keyword>
<dbReference type="InterPro" id="IPR029058">
    <property type="entry name" value="AB_hydrolase_fold"/>
</dbReference>
<dbReference type="WBParaSite" id="PSAMB.scaffold11171size3545.g33924.t1">
    <property type="protein sequence ID" value="PSAMB.scaffold11171size3545.g33924.t1"/>
    <property type="gene ID" value="PSAMB.scaffold11171size3545.g33924"/>
</dbReference>
<evidence type="ECO:0000313" key="4">
    <source>
        <dbReference type="Proteomes" id="UP000887566"/>
    </source>
</evidence>
<dbReference type="Proteomes" id="UP000887566">
    <property type="component" value="Unplaced"/>
</dbReference>
<reference evidence="5" key="1">
    <citation type="submission" date="2022-11" db="UniProtKB">
        <authorList>
            <consortium name="WormBaseParasite"/>
        </authorList>
    </citation>
    <scope>IDENTIFICATION</scope>
</reference>
<evidence type="ECO:0000259" key="3">
    <source>
        <dbReference type="Pfam" id="PF01764"/>
    </source>
</evidence>
<dbReference type="PANTHER" id="PTHR45908:SF5">
    <property type="entry name" value="FUNGAL LIPASE-LIKE DOMAIN-CONTAINING PROTEIN"/>
    <property type="match status" value="1"/>
</dbReference>
<dbReference type="Gene3D" id="3.40.50.1820">
    <property type="entry name" value="alpha/beta hydrolase"/>
    <property type="match status" value="1"/>
</dbReference>
<feature type="transmembrane region" description="Helical" evidence="1">
    <location>
        <begin position="308"/>
        <end position="329"/>
    </location>
</feature>
<dbReference type="SUPFAM" id="SSF53474">
    <property type="entry name" value="alpha/beta-Hydrolases"/>
    <property type="match status" value="1"/>
</dbReference>
<keyword evidence="2" id="KW-0732">Signal</keyword>
<accession>A0A914UMI1</accession>
<evidence type="ECO:0000256" key="2">
    <source>
        <dbReference type="SAM" id="SignalP"/>
    </source>
</evidence>
<sequence>MASLTVLFLILSVVTSSYGAAIHYTGANQYDETLARRMLHMSAAAYSQSPQNCFNQTFPVGQNWQVRNDFNTRCDFIKDFCSAFIAVSDDQREIVIAFRGTNTNGQLFLEGWDSLAPEILFNNMGHVMKYFYDGFQKVWPEISEALMNNDNNYDVIFTGHSLGGALASLAAAQTVAQAYRSKEQVKLITFGQPRVGDYNYAMAHDRFVPYSYRVVHKADLVPHLPGCSEVNNDCANKDSAPYHHGIEVWYTDGMAPDAHYELCSDGPTDEDRYCSNDMADKDYSIADHLHYFEHMVSHYGENGCVDGAIVSCACSFSLVLFCLILLVSYRNE</sequence>
<protein>
    <submittedName>
        <fullName evidence="5">Fungal lipase-like domain-containing protein</fullName>
    </submittedName>
</protein>
<feature type="domain" description="Fungal lipase-type" evidence="3">
    <location>
        <begin position="95"/>
        <end position="228"/>
    </location>
</feature>
<proteinExistence type="predicted"/>
<dbReference type="PANTHER" id="PTHR45908">
    <property type="entry name" value="PROTEIN CBG11750-RELATED"/>
    <property type="match status" value="1"/>
</dbReference>
<dbReference type="Pfam" id="PF01764">
    <property type="entry name" value="Lipase_3"/>
    <property type="match status" value="1"/>
</dbReference>
<keyword evidence="1" id="KW-1133">Transmembrane helix</keyword>
<evidence type="ECO:0000313" key="5">
    <source>
        <dbReference type="WBParaSite" id="PSAMB.scaffold11171size3545.g33924.t1"/>
    </source>
</evidence>
<dbReference type="InterPro" id="IPR002921">
    <property type="entry name" value="Fungal_lipase-type"/>
</dbReference>
<name>A0A914UMI1_9BILA</name>
<organism evidence="4 5">
    <name type="scientific">Plectus sambesii</name>
    <dbReference type="NCBI Taxonomy" id="2011161"/>
    <lineage>
        <taxon>Eukaryota</taxon>
        <taxon>Metazoa</taxon>
        <taxon>Ecdysozoa</taxon>
        <taxon>Nematoda</taxon>
        <taxon>Chromadorea</taxon>
        <taxon>Plectida</taxon>
        <taxon>Plectina</taxon>
        <taxon>Plectoidea</taxon>
        <taxon>Plectidae</taxon>
        <taxon>Plectus</taxon>
    </lineage>
</organism>
<feature type="chain" id="PRO_5037218183" evidence="2">
    <location>
        <begin position="20"/>
        <end position="332"/>
    </location>
</feature>
<evidence type="ECO:0000256" key="1">
    <source>
        <dbReference type="SAM" id="Phobius"/>
    </source>
</evidence>
<dbReference type="GO" id="GO:0006629">
    <property type="term" value="P:lipid metabolic process"/>
    <property type="evidence" value="ECO:0007669"/>
    <property type="project" value="InterPro"/>
</dbReference>
<keyword evidence="1" id="KW-0472">Membrane</keyword>
<dbReference type="AlphaFoldDB" id="A0A914UMI1"/>
<feature type="signal peptide" evidence="2">
    <location>
        <begin position="1"/>
        <end position="19"/>
    </location>
</feature>